<evidence type="ECO:0000256" key="4">
    <source>
        <dbReference type="ARBA" id="ARBA00023004"/>
    </source>
</evidence>
<keyword evidence="5" id="KW-0411">Iron-sulfur</keyword>
<evidence type="ECO:0000256" key="5">
    <source>
        <dbReference type="ARBA" id="ARBA00023014"/>
    </source>
</evidence>
<dbReference type="SMART" id="SM00478">
    <property type="entry name" value="ENDO3c"/>
    <property type="match status" value="1"/>
</dbReference>
<evidence type="ECO:0000256" key="1">
    <source>
        <dbReference type="ARBA" id="ARBA00022485"/>
    </source>
</evidence>
<evidence type="ECO:0000256" key="2">
    <source>
        <dbReference type="ARBA" id="ARBA00022723"/>
    </source>
</evidence>
<keyword evidence="2" id="KW-0479">Metal-binding</keyword>
<dbReference type="RefSeq" id="WP_340486258.1">
    <property type="nucleotide sequence ID" value="NZ_JBANDZ010000001.1"/>
</dbReference>
<protein>
    <submittedName>
        <fullName evidence="8">DNA repair protein</fullName>
    </submittedName>
</protein>
<reference evidence="8 9" key="1">
    <citation type="submission" date="2024-02" db="EMBL/GenBank/DDBJ databases">
        <title>Bifidobacterium honeyensis sp. nov., isolated from the comb honey.</title>
        <authorList>
            <person name="Liu W."/>
            <person name="Li Y."/>
        </authorList>
    </citation>
    <scope>NUCLEOTIDE SEQUENCE [LARGE SCALE GENOMIC DNA]</scope>
    <source>
        <strain evidence="8 9">IMAU50988</strain>
    </source>
</reference>
<keyword evidence="9" id="KW-1185">Reference proteome</keyword>
<comment type="caution">
    <text evidence="8">The sequence shown here is derived from an EMBL/GenBank/DDBJ whole genome shotgun (WGS) entry which is preliminary data.</text>
</comment>
<accession>A0ABU8ZR30</accession>
<feature type="domain" description="HhH-GPD" evidence="7">
    <location>
        <begin position="34"/>
        <end position="194"/>
    </location>
</feature>
<dbReference type="InterPro" id="IPR011257">
    <property type="entry name" value="DNA_glycosylase"/>
</dbReference>
<dbReference type="InterPro" id="IPR000445">
    <property type="entry name" value="HhH_motif"/>
</dbReference>
<evidence type="ECO:0000259" key="7">
    <source>
        <dbReference type="SMART" id="SM00478"/>
    </source>
</evidence>
<keyword evidence="3" id="KW-0227">DNA damage</keyword>
<proteinExistence type="predicted"/>
<evidence type="ECO:0000313" key="9">
    <source>
        <dbReference type="Proteomes" id="UP001373159"/>
    </source>
</evidence>
<dbReference type="PANTHER" id="PTHR10359">
    <property type="entry name" value="A/G-SPECIFIC ADENINE GLYCOSYLASE/ENDONUCLEASE III"/>
    <property type="match status" value="1"/>
</dbReference>
<dbReference type="SUPFAM" id="SSF48150">
    <property type="entry name" value="DNA-glycosylase"/>
    <property type="match status" value="1"/>
</dbReference>
<dbReference type="PIRSF" id="PIRSF001435">
    <property type="entry name" value="Nth"/>
    <property type="match status" value="1"/>
</dbReference>
<dbReference type="CDD" id="cd00056">
    <property type="entry name" value="ENDO3c"/>
    <property type="match status" value="1"/>
</dbReference>
<evidence type="ECO:0000256" key="6">
    <source>
        <dbReference type="ARBA" id="ARBA00023204"/>
    </source>
</evidence>
<dbReference type="EMBL" id="JBANBB010000001">
    <property type="protein sequence ID" value="MEK0306962.1"/>
    <property type="molecule type" value="Genomic_DNA"/>
</dbReference>
<organism evidence="8 9">
    <name type="scientific">Bifidobacterium favimelis</name>
    <dbReference type="NCBI Taxonomy" id="3122979"/>
    <lineage>
        <taxon>Bacteria</taxon>
        <taxon>Bacillati</taxon>
        <taxon>Actinomycetota</taxon>
        <taxon>Actinomycetes</taxon>
        <taxon>Bifidobacteriales</taxon>
        <taxon>Bifidobacteriaceae</taxon>
        <taxon>Bifidobacterium</taxon>
    </lineage>
</organism>
<evidence type="ECO:0000313" key="8">
    <source>
        <dbReference type="EMBL" id="MEK0306962.1"/>
    </source>
</evidence>
<dbReference type="InterPro" id="IPR003265">
    <property type="entry name" value="HhH-GPD_domain"/>
</dbReference>
<name>A0ABU8ZR30_9BIFI</name>
<keyword evidence="4" id="KW-0408">Iron</keyword>
<sequence>MGALELFDRLLGRYGRQDWWPAESDFEMMVGSILVQHTAWGNVSLSLDRLRAEDLLNPGAMAGVEPDRLQHLIRHSGFMKAKARALLGLSAWLVGRGTAGADVEASDDPGLRDQLISLPGIGPETADVIRLYAFDQKCFIWDTYARRLLGELGYDHLGDYEQARRHEEGFIDLDSFGLDDLCEFHGLIVAAGKEAGRQGGWDFLLHE</sequence>
<keyword evidence="6" id="KW-0234">DNA repair</keyword>
<dbReference type="Proteomes" id="UP001373159">
    <property type="component" value="Unassembled WGS sequence"/>
</dbReference>
<dbReference type="Pfam" id="PF00633">
    <property type="entry name" value="HHH"/>
    <property type="match status" value="1"/>
</dbReference>
<dbReference type="PANTHER" id="PTHR10359:SF19">
    <property type="entry name" value="DNA REPAIR GLYCOSYLASE MJ1434-RELATED"/>
    <property type="match status" value="1"/>
</dbReference>
<dbReference type="Gene3D" id="1.10.340.30">
    <property type="entry name" value="Hypothetical protein, domain 2"/>
    <property type="match status" value="1"/>
</dbReference>
<keyword evidence="1" id="KW-0004">4Fe-4S</keyword>
<dbReference type="Pfam" id="PF00730">
    <property type="entry name" value="HhH-GPD"/>
    <property type="match status" value="1"/>
</dbReference>
<evidence type="ECO:0000256" key="3">
    <source>
        <dbReference type="ARBA" id="ARBA00022763"/>
    </source>
</evidence>
<gene>
    <name evidence="8" type="ORF">V8P97_05745</name>
</gene>